<feature type="region of interest" description="Disordered" evidence="1">
    <location>
        <begin position="85"/>
        <end position="107"/>
    </location>
</feature>
<proteinExistence type="predicted"/>
<evidence type="ECO:0000313" key="3">
    <source>
        <dbReference type="EMBL" id="CAB4212534.1"/>
    </source>
</evidence>
<reference evidence="3" key="1">
    <citation type="submission" date="2020-05" db="EMBL/GenBank/DDBJ databases">
        <authorList>
            <person name="Chiriac C."/>
            <person name="Salcher M."/>
            <person name="Ghai R."/>
            <person name="Kavagutti S V."/>
        </authorList>
    </citation>
    <scope>NUCLEOTIDE SEQUENCE</scope>
</reference>
<gene>
    <name evidence="2" type="ORF">UFOVP1085_2</name>
    <name evidence="3" type="ORF">UFOVP1439_22</name>
</gene>
<name>A0A6J5SF48_9CAUD</name>
<protein>
    <submittedName>
        <fullName evidence="3">Uncharacterized protein</fullName>
    </submittedName>
</protein>
<evidence type="ECO:0000313" key="2">
    <source>
        <dbReference type="EMBL" id="CAB4182432.1"/>
    </source>
</evidence>
<evidence type="ECO:0000256" key="1">
    <source>
        <dbReference type="SAM" id="MobiDB-lite"/>
    </source>
</evidence>
<dbReference type="EMBL" id="LR797026">
    <property type="protein sequence ID" value="CAB4182432.1"/>
    <property type="molecule type" value="Genomic_DNA"/>
</dbReference>
<feature type="compositionally biased region" description="Basic and acidic residues" evidence="1">
    <location>
        <begin position="98"/>
        <end position="107"/>
    </location>
</feature>
<accession>A0A6J5SF48</accession>
<organism evidence="3">
    <name type="scientific">uncultured Caudovirales phage</name>
    <dbReference type="NCBI Taxonomy" id="2100421"/>
    <lineage>
        <taxon>Viruses</taxon>
        <taxon>Duplodnaviria</taxon>
        <taxon>Heunggongvirae</taxon>
        <taxon>Uroviricota</taxon>
        <taxon>Caudoviricetes</taxon>
        <taxon>Peduoviridae</taxon>
        <taxon>Maltschvirus</taxon>
        <taxon>Maltschvirus maltsch</taxon>
    </lineage>
</organism>
<sequence length="107" mass="11774">MSTGPPTVKLKFRKNTRNIMSYILRTVKPSNLMNWIKTNAPGSLRATAGDSWRAYLIAQTANAGTLTDMENKFITANPGSTLHDKWGGQVSATPGSRTGEKCRNLYK</sequence>
<dbReference type="EMBL" id="LR797394">
    <property type="protein sequence ID" value="CAB4212534.1"/>
    <property type="molecule type" value="Genomic_DNA"/>
</dbReference>